<feature type="chain" id="PRO_5045819229" evidence="1">
    <location>
        <begin position="23"/>
        <end position="164"/>
    </location>
</feature>
<evidence type="ECO:0000313" key="2">
    <source>
        <dbReference type="EMBL" id="WDF69395.1"/>
    </source>
</evidence>
<proteinExistence type="predicted"/>
<reference evidence="2 3" key="1">
    <citation type="submission" date="2023-02" db="EMBL/GenBank/DDBJ databases">
        <title>Genome sequence of Sphingobacterium sp. KACC 22765.</title>
        <authorList>
            <person name="Kim S."/>
            <person name="Heo J."/>
            <person name="Kwon S.-W."/>
        </authorList>
    </citation>
    <scope>NUCLEOTIDE SEQUENCE [LARGE SCALE GENOMIC DNA]</scope>
    <source>
        <strain evidence="2 3">KACC 22765</strain>
    </source>
</reference>
<dbReference type="InterPro" id="IPR038081">
    <property type="entry name" value="CalX-like_sf"/>
</dbReference>
<dbReference type="Gene3D" id="2.60.40.2030">
    <property type="match status" value="1"/>
</dbReference>
<protein>
    <submittedName>
        <fullName evidence="2">DUF4843 domain-containing protein</fullName>
    </submittedName>
</protein>
<evidence type="ECO:0000313" key="3">
    <source>
        <dbReference type="Proteomes" id="UP001221558"/>
    </source>
</evidence>
<dbReference type="InterPro" id="IPR032299">
    <property type="entry name" value="DUF4843"/>
</dbReference>
<evidence type="ECO:0000256" key="1">
    <source>
        <dbReference type="SAM" id="SignalP"/>
    </source>
</evidence>
<organism evidence="2 3">
    <name type="scientific">Sphingobacterium oryzagri</name>
    <dbReference type="NCBI Taxonomy" id="3025669"/>
    <lineage>
        <taxon>Bacteria</taxon>
        <taxon>Pseudomonadati</taxon>
        <taxon>Bacteroidota</taxon>
        <taxon>Sphingobacteriia</taxon>
        <taxon>Sphingobacteriales</taxon>
        <taxon>Sphingobacteriaceae</taxon>
        <taxon>Sphingobacterium</taxon>
    </lineage>
</organism>
<feature type="signal peptide" evidence="1">
    <location>
        <begin position="1"/>
        <end position="22"/>
    </location>
</feature>
<dbReference type="Proteomes" id="UP001221558">
    <property type="component" value="Chromosome"/>
</dbReference>
<dbReference type="Pfam" id="PF16132">
    <property type="entry name" value="DUF4843"/>
    <property type="match status" value="1"/>
</dbReference>
<sequence>MKNINHILIVFFSLLSTMICTSCMKNTDDDFYFRDALVEFDIATTTTNAPDRTYPLLSARARNAGVVSYRINLLGQQLDTDQELTIRVLAENSTAQEGLHYSLPNGNTVTLRANSSTAEFQVNILDFPRQSVGGPVVAVFEIVGNDRVKPSQNYKAIGVQISLR</sequence>
<dbReference type="EMBL" id="CP117880">
    <property type="protein sequence ID" value="WDF69395.1"/>
    <property type="molecule type" value="Genomic_DNA"/>
</dbReference>
<dbReference type="RefSeq" id="WP_274268111.1">
    <property type="nucleotide sequence ID" value="NZ_CP117880.1"/>
</dbReference>
<dbReference type="SUPFAM" id="SSF141072">
    <property type="entry name" value="CalX-like"/>
    <property type="match status" value="1"/>
</dbReference>
<name>A0ABY7WIQ9_9SPHI</name>
<gene>
    <name evidence="2" type="ORF">PQ465_03180</name>
</gene>
<accession>A0ABY7WIQ9</accession>
<keyword evidence="1" id="KW-0732">Signal</keyword>
<keyword evidence="3" id="KW-1185">Reference proteome</keyword>